<reference evidence="1" key="1">
    <citation type="submission" date="2018-05" db="EMBL/GenBank/DDBJ databases">
        <authorList>
            <person name="Lanie J.A."/>
            <person name="Ng W.-L."/>
            <person name="Kazmierczak K.M."/>
            <person name="Andrzejewski T.M."/>
            <person name="Davidsen T.M."/>
            <person name="Wayne K.J."/>
            <person name="Tettelin H."/>
            <person name="Glass J.I."/>
            <person name="Rusch D."/>
            <person name="Podicherti R."/>
            <person name="Tsui H.-C.T."/>
            <person name="Winkler M.E."/>
        </authorList>
    </citation>
    <scope>NUCLEOTIDE SEQUENCE</scope>
</reference>
<name>A0A382MR20_9ZZZZ</name>
<accession>A0A382MR20</accession>
<dbReference type="AlphaFoldDB" id="A0A382MR20"/>
<dbReference type="EMBL" id="UINC01094736">
    <property type="protein sequence ID" value="SVC50227.1"/>
    <property type="molecule type" value="Genomic_DNA"/>
</dbReference>
<protein>
    <submittedName>
        <fullName evidence="1">Uncharacterized protein</fullName>
    </submittedName>
</protein>
<gene>
    <name evidence="1" type="ORF">METZ01_LOCUS303081</name>
</gene>
<proteinExistence type="predicted"/>
<evidence type="ECO:0000313" key="1">
    <source>
        <dbReference type="EMBL" id="SVC50227.1"/>
    </source>
</evidence>
<sequence>MNYISLLMGKGLTPYQGEVVFKDPDDAQKPFAPHYEKQIRPLVEGFEGNRIKALKKVRLLTFLLIPVGILAGI</sequence>
<organism evidence="1">
    <name type="scientific">marine metagenome</name>
    <dbReference type="NCBI Taxonomy" id="408172"/>
    <lineage>
        <taxon>unclassified sequences</taxon>
        <taxon>metagenomes</taxon>
        <taxon>ecological metagenomes</taxon>
    </lineage>
</organism>
<feature type="non-terminal residue" evidence="1">
    <location>
        <position position="73"/>
    </location>
</feature>